<evidence type="ECO:0000313" key="6">
    <source>
        <dbReference type="Proteomes" id="UP000323166"/>
    </source>
</evidence>
<dbReference type="InterPro" id="IPR017900">
    <property type="entry name" value="4Fe4S_Fe_S_CS"/>
</dbReference>
<gene>
    <name evidence="5" type="ORF">LX24_01811</name>
</gene>
<evidence type="ECO:0000256" key="1">
    <source>
        <dbReference type="ARBA" id="ARBA00022723"/>
    </source>
</evidence>
<dbReference type="PANTHER" id="PTHR42686">
    <property type="entry name" value="GH17980P-RELATED"/>
    <property type="match status" value="1"/>
</dbReference>
<proteinExistence type="predicted"/>
<dbReference type="PROSITE" id="PS00198">
    <property type="entry name" value="4FE4S_FER_1"/>
    <property type="match status" value="1"/>
</dbReference>
<dbReference type="InterPro" id="IPR017896">
    <property type="entry name" value="4Fe4S_Fe-S-bd"/>
</dbReference>
<dbReference type="GO" id="GO:0051536">
    <property type="term" value="F:iron-sulfur cluster binding"/>
    <property type="evidence" value="ECO:0007669"/>
    <property type="project" value="UniProtKB-KW"/>
</dbReference>
<protein>
    <submittedName>
        <fullName evidence="5">Aryl-alcohol dehydrogenase-like predicted oxidoreductase</fullName>
    </submittedName>
</protein>
<sequence>MQYNKLGNTEITVSRLCFGTLTMGPLQKGLGIQAGAKLICLALEKGVNFMDTAEIYGCYPYIKEALRSFPEAVVASKSYAPTGQEMEKSLHHCLKALDRDYVDIFLLHEQESVFTIRGHWEAVEYLLKAREKGLVRAIGISTHYVAGVRAAASIPEFDVIHPIINRAGIGIADGGVDEMLDAISFAAMMGKGIYGMKCLGGGHLIPETDRAMDFILAVPQLAAVAVGMQSPEEIEYNVSKFSGACPDRELAEQLRRKPRYLHVEDYCQGCGRCVERCSAGALAVVDGRVQVNRELCRLCSYCASVCPEFCIKVI</sequence>
<evidence type="ECO:0000256" key="2">
    <source>
        <dbReference type="ARBA" id="ARBA00023004"/>
    </source>
</evidence>
<dbReference type="Proteomes" id="UP000323166">
    <property type="component" value="Unassembled WGS sequence"/>
</dbReference>
<dbReference type="Gene3D" id="3.30.70.20">
    <property type="match status" value="1"/>
</dbReference>
<keyword evidence="6" id="KW-1185">Reference proteome</keyword>
<dbReference type="Pfam" id="PF13237">
    <property type="entry name" value="Fer4_10"/>
    <property type="match status" value="1"/>
</dbReference>
<dbReference type="RefSeq" id="WP_166511821.1">
    <property type="nucleotide sequence ID" value="NZ_VNHM01000009.1"/>
</dbReference>
<dbReference type="Gene3D" id="3.20.20.100">
    <property type="entry name" value="NADP-dependent oxidoreductase domain"/>
    <property type="match status" value="1"/>
</dbReference>
<keyword evidence="2" id="KW-0408">Iron</keyword>
<dbReference type="AlphaFoldDB" id="A0A5S4ZR38"/>
<dbReference type="GO" id="GO:0005829">
    <property type="term" value="C:cytosol"/>
    <property type="evidence" value="ECO:0007669"/>
    <property type="project" value="TreeGrafter"/>
</dbReference>
<feature type="domain" description="4Fe-4S ferredoxin-type" evidence="4">
    <location>
        <begin position="288"/>
        <end position="314"/>
    </location>
</feature>
<dbReference type="InterPro" id="IPR023210">
    <property type="entry name" value="NADP_OxRdtase_dom"/>
</dbReference>
<dbReference type="PROSITE" id="PS51379">
    <property type="entry name" value="4FE4S_FER_2"/>
    <property type="match status" value="2"/>
</dbReference>
<feature type="domain" description="4Fe-4S ferredoxin-type" evidence="4">
    <location>
        <begin position="258"/>
        <end position="287"/>
    </location>
</feature>
<dbReference type="InterPro" id="IPR036812">
    <property type="entry name" value="NAD(P)_OxRdtase_dom_sf"/>
</dbReference>
<keyword evidence="1" id="KW-0479">Metal-binding</keyword>
<keyword evidence="3" id="KW-0411">Iron-sulfur</keyword>
<dbReference type="EMBL" id="VNHM01000009">
    <property type="protein sequence ID" value="TYO95083.1"/>
    <property type="molecule type" value="Genomic_DNA"/>
</dbReference>
<dbReference type="CDD" id="cd19100">
    <property type="entry name" value="AKR_unchar"/>
    <property type="match status" value="1"/>
</dbReference>
<organism evidence="5 6">
    <name type="scientific">Desulfallas thermosapovorans DSM 6562</name>
    <dbReference type="NCBI Taxonomy" id="1121431"/>
    <lineage>
        <taxon>Bacteria</taxon>
        <taxon>Bacillati</taxon>
        <taxon>Bacillota</taxon>
        <taxon>Clostridia</taxon>
        <taxon>Eubacteriales</taxon>
        <taxon>Desulfallaceae</taxon>
        <taxon>Desulfallas</taxon>
    </lineage>
</organism>
<evidence type="ECO:0000259" key="4">
    <source>
        <dbReference type="PROSITE" id="PS51379"/>
    </source>
</evidence>
<dbReference type="SUPFAM" id="SSF51430">
    <property type="entry name" value="NAD(P)-linked oxidoreductase"/>
    <property type="match status" value="1"/>
</dbReference>
<comment type="caution">
    <text evidence="5">The sequence shown here is derived from an EMBL/GenBank/DDBJ whole genome shotgun (WGS) entry which is preliminary data.</text>
</comment>
<dbReference type="InterPro" id="IPR020471">
    <property type="entry name" value="AKR"/>
</dbReference>
<name>A0A5S4ZR38_9FIRM</name>
<reference evidence="5 6" key="1">
    <citation type="submission" date="2019-07" db="EMBL/GenBank/DDBJ databases">
        <title>Genomic Encyclopedia of Type Strains, Phase I: the one thousand microbial genomes (KMG-I) project.</title>
        <authorList>
            <person name="Kyrpides N."/>
        </authorList>
    </citation>
    <scope>NUCLEOTIDE SEQUENCE [LARGE SCALE GENOMIC DNA]</scope>
    <source>
        <strain evidence="5 6">DSM 6562</strain>
    </source>
</reference>
<dbReference type="GO" id="GO:0016491">
    <property type="term" value="F:oxidoreductase activity"/>
    <property type="evidence" value="ECO:0007669"/>
    <property type="project" value="InterPro"/>
</dbReference>
<accession>A0A5S4ZR38</accession>
<dbReference type="GO" id="GO:0046872">
    <property type="term" value="F:metal ion binding"/>
    <property type="evidence" value="ECO:0007669"/>
    <property type="project" value="UniProtKB-KW"/>
</dbReference>
<dbReference type="PANTHER" id="PTHR42686:SF1">
    <property type="entry name" value="GH17980P-RELATED"/>
    <property type="match status" value="1"/>
</dbReference>
<evidence type="ECO:0000256" key="3">
    <source>
        <dbReference type="ARBA" id="ARBA00023014"/>
    </source>
</evidence>
<evidence type="ECO:0000313" key="5">
    <source>
        <dbReference type="EMBL" id="TYO95083.1"/>
    </source>
</evidence>
<dbReference type="Pfam" id="PF00248">
    <property type="entry name" value="Aldo_ket_red"/>
    <property type="match status" value="1"/>
</dbReference>
<dbReference type="SUPFAM" id="SSF54862">
    <property type="entry name" value="4Fe-4S ferredoxins"/>
    <property type="match status" value="1"/>
</dbReference>